<organism evidence="2 3">
    <name type="scientific">Terrisporobacter hibernicus</name>
    <dbReference type="NCBI Taxonomy" id="2813371"/>
    <lineage>
        <taxon>Bacteria</taxon>
        <taxon>Bacillati</taxon>
        <taxon>Bacillota</taxon>
        <taxon>Clostridia</taxon>
        <taxon>Peptostreptococcales</taxon>
        <taxon>Peptostreptococcaceae</taxon>
        <taxon>Terrisporobacter</taxon>
    </lineage>
</organism>
<dbReference type="InterPro" id="IPR035897">
    <property type="entry name" value="Toll_tir_struct_dom_sf"/>
</dbReference>
<feature type="domain" description="TIR" evidence="1">
    <location>
        <begin position="1"/>
        <end position="162"/>
    </location>
</feature>
<dbReference type="GO" id="GO:0007165">
    <property type="term" value="P:signal transduction"/>
    <property type="evidence" value="ECO:0007669"/>
    <property type="project" value="InterPro"/>
</dbReference>
<dbReference type="SUPFAM" id="SSF52200">
    <property type="entry name" value="Toll/Interleukin receptor TIR domain"/>
    <property type="match status" value="1"/>
</dbReference>
<evidence type="ECO:0000313" key="2">
    <source>
        <dbReference type="EMBL" id="UEL49168.1"/>
    </source>
</evidence>
<proteinExistence type="predicted"/>
<dbReference type="Proteomes" id="UP001198983">
    <property type="component" value="Chromosome"/>
</dbReference>
<dbReference type="Pfam" id="PF13676">
    <property type="entry name" value="TIR_2"/>
    <property type="match status" value="1"/>
</dbReference>
<dbReference type="EMBL" id="CP081135">
    <property type="protein sequence ID" value="UEL49168.1"/>
    <property type="molecule type" value="Genomic_DNA"/>
</dbReference>
<evidence type="ECO:0000259" key="1">
    <source>
        <dbReference type="PROSITE" id="PS50104"/>
    </source>
</evidence>
<evidence type="ECO:0000313" key="3">
    <source>
        <dbReference type="Proteomes" id="UP001198983"/>
    </source>
</evidence>
<keyword evidence="3" id="KW-1185">Reference proteome</keyword>
<keyword evidence="2" id="KW-0675">Receptor</keyword>
<sequence>MVFISYNHKDEALVDMVARRLELEFGRDNIFYDKWSIQPGDSIIGKMNEGLEKFTTLFYFLSPNSLNSKMVTKEWQNALMKSINENLKFVPIRIAECKPPAILTDSLYIDLYGSGLDDAVAKMKCVVNGENTYTALNDVDNVTAIIKEIKVNEIQLEIKAKMYSENDANFAFVCSNEIDEFDVTTEDPIHYSSTGEMIGYNNGVQVPLKMKTIKLYRPLTTSNPMRVKIKGANNVKLNFIGIMQVFSNTSGKIIQVLRE</sequence>
<dbReference type="InterPro" id="IPR000157">
    <property type="entry name" value="TIR_dom"/>
</dbReference>
<dbReference type="KEGG" id="tem:JW646_06905"/>
<gene>
    <name evidence="2" type="ORF">JW646_06905</name>
</gene>
<accession>A0AAX2ZIX0</accession>
<protein>
    <submittedName>
        <fullName evidence="2">Toll/interleukin-1 receptor domain-containing protein</fullName>
    </submittedName>
</protein>
<dbReference type="Gene3D" id="3.40.50.10140">
    <property type="entry name" value="Toll/interleukin-1 receptor homology (TIR) domain"/>
    <property type="match status" value="1"/>
</dbReference>
<name>A0AAX2ZIX0_9FIRM</name>
<reference evidence="2 3" key="1">
    <citation type="journal article" date="2023" name="Int. J. Syst. Evol. Microbiol.">
        <title>Terrisporobacter hibernicus sp. nov., isolated from bovine faeces in Northern Ireland.</title>
        <authorList>
            <person name="Mitchell M."/>
            <person name="Nguyen S.V."/>
            <person name="Connor M."/>
            <person name="Fairley D.J."/>
            <person name="Donoghue O."/>
            <person name="Marshall H."/>
            <person name="Koolman L."/>
            <person name="McMullan G."/>
            <person name="Schaffer K.E."/>
            <person name="McGrath J.W."/>
            <person name="Fanning S."/>
        </authorList>
    </citation>
    <scope>NUCLEOTIDE SEQUENCE [LARGE SCALE GENOMIC DNA]</scope>
    <source>
        <strain evidence="2 3">MCA3</strain>
    </source>
</reference>
<dbReference type="RefSeq" id="WP_228417022.1">
    <property type="nucleotide sequence ID" value="NZ_CP081135.1"/>
</dbReference>
<dbReference type="PROSITE" id="PS50104">
    <property type="entry name" value="TIR"/>
    <property type="match status" value="1"/>
</dbReference>
<dbReference type="AlphaFoldDB" id="A0AAX2ZIX0"/>